<protein>
    <submittedName>
        <fullName evidence="2">RNase H superfamily protein</fullName>
    </submittedName>
</protein>
<accession>A0A2S6FV69</accession>
<dbReference type="AlphaFoldDB" id="A0A2S6FV69"/>
<reference evidence="2 3" key="1">
    <citation type="submission" date="2018-02" db="EMBL/GenBank/DDBJ databases">
        <title>Genomic Encyclopedia of Archaeal and Bacterial Type Strains, Phase II (KMG-II): from individual species to whole genera.</title>
        <authorList>
            <person name="Goeker M."/>
        </authorList>
    </citation>
    <scope>NUCLEOTIDE SEQUENCE [LARGE SCALE GENOMIC DNA]</scope>
    <source>
        <strain evidence="2 3">DSM 15099</strain>
    </source>
</reference>
<dbReference type="Proteomes" id="UP000239863">
    <property type="component" value="Unassembled WGS sequence"/>
</dbReference>
<dbReference type="STRING" id="37659.GCA_000703125_02192"/>
<gene>
    <name evidence="2" type="ORF">BD821_11817</name>
</gene>
<evidence type="ECO:0000313" key="3">
    <source>
        <dbReference type="Proteomes" id="UP000239863"/>
    </source>
</evidence>
<comment type="caution">
    <text evidence="2">The sequence shown here is derived from an EMBL/GenBank/DDBJ whole genome shotgun (WGS) entry which is preliminary data.</text>
</comment>
<evidence type="ECO:0000259" key="1">
    <source>
        <dbReference type="Pfam" id="PF13482"/>
    </source>
</evidence>
<sequence>MFTDLVERVGKVIIRENTIYVEDIDLSKVLEVEEKRECYESALFFDLEHYVYKKPVCIGVFGCSYYNKEDSSINVTQYMIENKKEAIDVLFMAESYFKVMAEREKKGYIVTFSGNNDFSVIKYLFTQHNIDFNFEDHFVHIDLQKEYEKKFKESIGLKNLEKLMGIEREGEIVNGANLAKTFSKVVKDKDYIKRMPEDKIQRILLYNEQDVVNLFHIYTNWNKLPCLKEDSEI</sequence>
<dbReference type="EMBL" id="PTIS01000018">
    <property type="protein sequence ID" value="PPK45936.1"/>
    <property type="molecule type" value="Genomic_DNA"/>
</dbReference>
<dbReference type="InterPro" id="IPR012337">
    <property type="entry name" value="RNaseH-like_sf"/>
</dbReference>
<dbReference type="InterPro" id="IPR036397">
    <property type="entry name" value="RNaseH_sf"/>
</dbReference>
<name>A0A2S6FV69_9CLOT</name>
<evidence type="ECO:0000313" key="2">
    <source>
        <dbReference type="EMBL" id="PPK45936.1"/>
    </source>
</evidence>
<proteinExistence type="predicted"/>
<dbReference type="Pfam" id="PF13482">
    <property type="entry name" value="RNase_H_2"/>
    <property type="match status" value="1"/>
</dbReference>
<dbReference type="Gene3D" id="3.30.420.10">
    <property type="entry name" value="Ribonuclease H-like superfamily/Ribonuclease H"/>
    <property type="match status" value="1"/>
</dbReference>
<dbReference type="InterPro" id="IPR038720">
    <property type="entry name" value="YprB_RNase_H-like_dom"/>
</dbReference>
<feature type="domain" description="YprB ribonuclease H-like" evidence="1">
    <location>
        <begin position="43"/>
        <end position="221"/>
    </location>
</feature>
<dbReference type="SUPFAM" id="SSF53098">
    <property type="entry name" value="Ribonuclease H-like"/>
    <property type="match status" value="1"/>
</dbReference>
<organism evidence="2 3">
    <name type="scientific">Clostridium algidicarnis DSM 15099</name>
    <dbReference type="NCBI Taxonomy" id="1121295"/>
    <lineage>
        <taxon>Bacteria</taxon>
        <taxon>Bacillati</taxon>
        <taxon>Bacillota</taxon>
        <taxon>Clostridia</taxon>
        <taxon>Eubacteriales</taxon>
        <taxon>Clostridiaceae</taxon>
        <taxon>Clostridium</taxon>
    </lineage>
</organism>
<dbReference type="GO" id="GO:0003676">
    <property type="term" value="F:nucleic acid binding"/>
    <property type="evidence" value="ECO:0007669"/>
    <property type="project" value="InterPro"/>
</dbReference>